<reference evidence="1 2" key="1">
    <citation type="submission" date="2018-03" db="EMBL/GenBank/DDBJ databases">
        <title>Genomic Encyclopedia of Archaeal and Bacterial Type Strains, Phase II (KMG-II): from individual species to whole genera.</title>
        <authorList>
            <person name="Goeker M."/>
        </authorList>
    </citation>
    <scope>NUCLEOTIDE SEQUENCE [LARGE SCALE GENOMIC DNA]</scope>
    <source>
        <strain evidence="1 2">DSM 45348</strain>
    </source>
</reference>
<dbReference type="Proteomes" id="UP000239209">
    <property type="component" value="Unassembled WGS sequence"/>
</dbReference>
<dbReference type="OrthoDB" id="4320824at2"/>
<organism evidence="1 2">
    <name type="scientific">Pseudosporangium ferrugineum</name>
    <dbReference type="NCBI Taxonomy" id="439699"/>
    <lineage>
        <taxon>Bacteria</taxon>
        <taxon>Bacillati</taxon>
        <taxon>Actinomycetota</taxon>
        <taxon>Actinomycetes</taxon>
        <taxon>Micromonosporales</taxon>
        <taxon>Micromonosporaceae</taxon>
        <taxon>Pseudosporangium</taxon>
    </lineage>
</organism>
<evidence type="ECO:0000313" key="1">
    <source>
        <dbReference type="EMBL" id="PRY33040.1"/>
    </source>
</evidence>
<gene>
    <name evidence="1" type="ORF">CLV70_101201</name>
</gene>
<name>A0A2T0SHZ7_9ACTN</name>
<dbReference type="EMBL" id="PVZG01000001">
    <property type="protein sequence ID" value="PRY33040.1"/>
    <property type="molecule type" value="Genomic_DNA"/>
</dbReference>
<evidence type="ECO:0000313" key="2">
    <source>
        <dbReference type="Proteomes" id="UP000239209"/>
    </source>
</evidence>
<keyword evidence="2" id="KW-1185">Reference proteome</keyword>
<protein>
    <submittedName>
        <fullName evidence="1">Uncharacterized protein</fullName>
    </submittedName>
</protein>
<sequence>MTLGHWHGYLWTGSSKDLKDVSLRRPGVPGTPATQEFLRSSLPPMRLGHYLLRRNAVSADLTWTDVDDAIDWMAATYKSHPPMEGDVGFPAVNGARPPLAGDVGLDARRATSRDGLLNGVDAYWQYYTNPNGGVIAYAAICCPHTHLPDIPCPLPPRP</sequence>
<dbReference type="RefSeq" id="WP_158277673.1">
    <property type="nucleotide sequence ID" value="NZ_PVZG01000001.1"/>
</dbReference>
<accession>A0A2T0SHZ7</accession>
<proteinExistence type="predicted"/>
<dbReference type="AlphaFoldDB" id="A0A2T0SHZ7"/>
<comment type="caution">
    <text evidence="1">The sequence shown here is derived from an EMBL/GenBank/DDBJ whole genome shotgun (WGS) entry which is preliminary data.</text>
</comment>